<evidence type="ECO:0000313" key="2">
    <source>
        <dbReference type="EMBL" id="GAY64399.1"/>
    </source>
</evidence>
<evidence type="ECO:0000313" key="3">
    <source>
        <dbReference type="Proteomes" id="UP000236630"/>
    </source>
</evidence>
<reference evidence="2 3" key="1">
    <citation type="journal article" date="2017" name="Front. Genet.">
        <title>Draft sequencing of the heterozygous diploid genome of Satsuma (Citrus unshiu Marc.) using a hybrid assembly approach.</title>
        <authorList>
            <person name="Shimizu T."/>
            <person name="Tanizawa Y."/>
            <person name="Mochizuki T."/>
            <person name="Nagasaki H."/>
            <person name="Yoshioka T."/>
            <person name="Toyoda A."/>
            <person name="Fujiyama A."/>
            <person name="Kaminuma E."/>
            <person name="Nakamura Y."/>
        </authorList>
    </citation>
    <scope>NUCLEOTIDE SEQUENCE [LARGE SCALE GENOMIC DNA]</scope>
    <source>
        <strain evidence="3">cv. Miyagawa wase</strain>
    </source>
</reference>
<sequence length="95" mass="11234">MKKNTRSVRKDLCSQAKVDSKPLWFGFTALVIMVQGDVGGFREFNISADDWILQKICEIYYTMYFDDAICWKFQVTEIFSVWCYLVLDSFMNLNF</sequence>
<name>A0A2H5QIE2_CITUN</name>
<comment type="caution">
    <text evidence="2">The sequence shown here is derived from an EMBL/GenBank/DDBJ whole genome shotgun (WGS) entry which is preliminary data.</text>
</comment>
<gene>
    <name evidence="1" type="ORF">CUMW_233230</name>
    <name evidence="2" type="ORF">CUMW_233240</name>
</gene>
<proteinExistence type="predicted"/>
<accession>A0A2H5QIE2</accession>
<keyword evidence="3" id="KW-1185">Reference proteome</keyword>
<dbReference type="AlphaFoldDB" id="A0A2H5QIE2"/>
<dbReference type="EMBL" id="BDQV01000405">
    <property type="protein sequence ID" value="GAY64398.1"/>
    <property type="molecule type" value="Genomic_DNA"/>
</dbReference>
<dbReference type="EMBL" id="BDQV01000405">
    <property type="protein sequence ID" value="GAY64399.1"/>
    <property type="molecule type" value="Genomic_DNA"/>
</dbReference>
<evidence type="ECO:0000313" key="1">
    <source>
        <dbReference type="EMBL" id="GAY64398.1"/>
    </source>
</evidence>
<protein>
    <submittedName>
        <fullName evidence="2">Uncharacterized protein</fullName>
    </submittedName>
</protein>
<organism evidence="2 3">
    <name type="scientific">Citrus unshiu</name>
    <name type="common">Satsuma mandarin</name>
    <name type="synonym">Citrus nobilis var. unshiu</name>
    <dbReference type="NCBI Taxonomy" id="55188"/>
    <lineage>
        <taxon>Eukaryota</taxon>
        <taxon>Viridiplantae</taxon>
        <taxon>Streptophyta</taxon>
        <taxon>Embryophyta</taxon>
        <taxon>Tracheophyta</taxon>
        <taxon>Spermatophyta</taxon>
        <taxon>Magnoliopsida</taxon>
        <taxon>eudicotyledons</taxon>
        <taxon>Gunneridae</taxon>
        <taxon>Pentapetalae</taxon>
        <taxon>rosids</taxon>
        <taxon>malvids</taxon>
        <taxon>Sapindales</taxon>
        <taxon>Rutaceae</taxon>
        <taxon>Aurantioideae</taxon>
        <taxon>Citrus</taxon>
    </lineage>
</organism>
<dbReference type="Proteomes" id="UP000236630">
    <property type="component" value="Unassembled WGS sequence"/>
</dbReference>